<sequence>MPDQRFDVFRNMQIYMAKLVDHVRKNVRPNGRPRLCWYAEQHPLADGERHYADLLPDPHAVSSLQFLLARAPSPAIIVANWMQAGTEFGFWRRFKFHCVQDSGNSNNCQNYSLSRLCFLHKVCESVPEGLEGNRYELLSILSWAEQFWANSDDGFGIDPDDDSIVFHLSHPLIMAVAVALRHLLVSFDNFVKSHRRAHSLTGTNVAQDTYAQWVSNRVPLLARPVSVPVTAPEWEKLAGEVPSTQHLRVMEESARSWYTGVMAFQQDVEGFVTERPTGIFPPPMPLPFLTTWANSLCPRGYRGLRSVLVPARIEGYYHELLALIA</sequence>
<evidence type="ECO:0000313" key="2">
    <source>
        <dbReference type="Proteomes" id="UP000191408"/>
    </source>
</evidence>
<accession>A0A1V6NJD8</accession>
<organism evidence="1 2">
    <name type="scientific">Penicillium polonicum</name>
    <dbReference type="NCBI Taxonomy" id="60169"/>
    <lineage>
        <taxon>Eukaryota</taxon>
        <taxon>Fungi</taxon>
        <taxon>Dikarya</taxon>
        <taxon>Ascomycota</taxon>
        <taxon>Pezizomycotina</taxon>
        <taxon>Eurotiomycetes</taxon>
        <taxon>Eurotiomycetidae</taxon>
        <taxon>Eurotiales</taxon>
        <taxon>Aspergillaceae</taxon>
        <taxon>Penicillium</taxon>
    </lineage>
</organism>
<keyword evidence="2" id="KW-1185">Reference proteome</keyword>
<dbReference type="AlphaFoldDB" id="A0A1V6NJD8"/>
<dbReference type="STRING" id="60169.A0A1V6NJD8"/>
<reference evidence="2" key="1">
    <citation type="journal article" date="2017" name="Nat. Microbiol.">
        <title>Global analysis of biosynthetic gene clusters reveals vast potential of secondary metabolite production in Penicillium species.</title>
        <authorList>
            <person name="Nielsen J.C."/>
            <person name="Grijseels S."/>
            <person name="Prigent S."/>
            <person name="Ji B."/>
            <person name="Dainat J."/>
            <person name="Nielsen K.F."/>
            <person name="Frisvad J.C."/>
            <person name="Workman M."/>
            <person name="Nielsen J."/>
        </authorList>
    </citation>
    <scope>NUCLEOTIDE SEQUENCE [LARGE SCALE GENOMIC DNA]</scope>
    <source>
        <strain evidence="2">IBT 4502</strain>
    </source>
</reference>
<dbReference type="EMBL" id="MDYM01000007">
    <property type="protein sequence ID" value="OQD64810.1"/>
    <property type="molecule type" value="Genomic_DNA"/>
</dbReference>
<name>A0A1V6NJD8_PENPO</name>
<evidence type="ECO:0000313" key="1">
    <source>
        <dbReference type="EMBL" id="OQD64810.1"/>
    </source>
</evidence>
<proteinExistence type="predicted"/>
<dbReference type="OrthoDB" id="4368112at2759"/>
<dbReference type="Proteomes" id="UP000191408">
    <property type="component" value="Unassembled WGS sequence"/>
</dbReference>
<protein>
    <submittedName>
        <fullName evidence="1">Uncharacterized protein</fullName>
    </submittedName>
</protein>
<comment type="caution">
    <text evidence="1">The sequence shown here is derived from an EMBL/GenBank/DDBJ whole genome shotgun (WGS) entry which is preliminary data.</text>
</comment>
<gene>
    <name evidence="1" type="ORF">PENPOL_c007G06025</name>
</gene>